<accession>A0A934W0B8</accession>
<dbReference type="EMBL" id="JAEPBG010000001">
    <property type="protein sequence ID" value="MBK4733931.1"/>
    <property type="molecule type" value="Genomic_DNA"/>
</dbReference>
<dbReference type="AlphaFoldDB" id="A0A934W0B8"/>
<protein>
    <submittedName>
        <fullName evidence="2">Uncharacterized protein</fullName>
    </submittedName>
</protein>
<dbReference type="Proteomes" id="UP000622890">
    <property type="component" value="Unassembled WGS sequence"/>
</dbReference>
<evidence type="ECO:0000313" key="2">
    <source>
        <dbReference type="EMBL" id="MBK4733931.1"/>
    </source>
</evidence>
<sequence length="244" mass="28127">MFAWHRQAQLKAIAETLGSVQKQLENPVTEADVETSYETARQYLRAVLERAAPAMADLALSLREQQIENIASRFADNNEDFRKERLRGDVAQRQEARYRRTLKSAQHWFGSFTAEQQREMRMLSDARPLDEDAELAERIARQEALLGLLRAIRADKPTRDTAIAMVREHVHRMLQPSADETRRDYFARYHSATVHMVANIINNATPQQRQHCIAEVQAWIDDVEKQSPPTRTTALKSPLIPRLD</sequence>
<keyword evidence="3" id="KW-1185">Reference proteome</keyword>
<reference evidence="2" key="1">
    <citation type="submission" date="2021-01" db="EMBL/GenBank/DDBJ databases">
        <title>Genome sequence of strain Noviherbaspirillum sp. DKR-6.</title>
        <authorList>
            <person name="Chaudhary D.K."/>
        </authorList>
    </citation>
    <scope>NUCLEOTIDE SEQUENCE</scope>
    <source>
        <strain evidence="2">DKR-6</strain>
    </source>
</reference>
<comment type="caution">
    <text evidence="2">The sequence shown here is derived from an EMBL/GenBank/DDBJ whole genome shotgun (WGS) entry which is preliminary data.</text>
</comment>
<name>A0A934W0B8_9BURK</name>
<feature type="region of interest" description="Disordered" evidence="1">
    <location>
        <begin position="224"/>
        <end position="244"/>
    </location>
</feature>
<organism evidence="2 3">
    <name type="scientific">Noviherbaspirillum pedocola</name>
    <dbReference type="NCBI Taxonomy" id="2801341"/>
    <lineage>
        <taxon>Bacteria</taxon>
        <taxon>Pseudomonadati</taxon>
        <taxon>Pseudomonadota</taxon>
        <taxon>Betaproteobacteria</taxon>
        <taxon>Burkholderiales</taxon>
        <taxon>Oxalobacteraceae</taxon>
        <taxon>Noviherbaspirillum</taxon>
    </lineage>
</organism>
<dbReference type="Pfam" id="PF19795">
    <property type="entry name" value="DUF6279"/>
    <property type="match status" value="1"/>
</dbReference>
<proteinExistence type="predicted"/>
<evidence type="ECO:0000256" key="1">
    <source>
        <dbReference type="SAM" id="MobiDB-lite"/>
    </source>
</evidence>
<gene>
    <name evidence="2" type="ORF">JJB74_04840</name>
</gene>
<evidence type="ECO:0000313" key="3">
    <source>
        <dbReference type="Proteomes" id="UP000622890"/>
    </source>
</evidence>